<proteinExistence type="predicted"/>
<dbReference type="KEGG" id="kim:G3T16_04360"/>
<name>A0A6C0U2Z0_9GAMM</name>
<sequence length="49" mass="5715">MITRDRRKSERGAPDRRGSKRRDLPWWGYALGLTAAAIVFSLFWSLVYS</sequence>
<keyword evidence="2" id="KW-0812">Transmembrane</keyword>
<evidence type="ECO:0000256" key="1">
    <source>
        <dbReference type="SAM" id="MobiDB-lite"/>
    </source>
</evidence>
<organism evidence="3 4">
    <name type="scientific">Kineobactrum salinum</name>
    <dbReference type="NCBI Taxonomy" id="2708301"/>
    <lineage>
        <taxon>Bacteria</taxon>
        <taxon>Pseudomonadati</taxon>
        <taxon>Pseudomonadota</taxon>
        <taxon>Gammaproteobacteria</taxon>
        <taxon>Cellvibrionales</taxon>
        <taxon>Halieaceae</taxon>
        <taxon>Kineobactrum</taxon>
    </lineage>
</organism>
<feature type="compositionally biased region" description="Basic and acidic residues" evidence="1">
    <location>
        <begin position="7"/>
        <end position="22"/>
    </location>
</feature>
<gene>
    <name evidence="3" type="ORF">G3T16_04360</name>
</gene>
<dbReference type="RefSeq" id="WP_163493985.1">
    <property type="nucleotide sequence ID" value="NZ_CP048711.1"/>
</dbReference>
<reference evidence="3 4" key="1">
    <citation type="submission" date="2020-02" db="EMBL/GenBank/DDBJ databases">
        <title>Genome sequencing for Kineobactrum sp. M2.</title>
        <authorList>
            <person name="Park S.-J."/>
        </authorList>
    </citation>
    <scope>NUCLEOTIDE SEQUENCE [LARGE SCALE GENOMIC DNA]</scope>
    <source>
        <strain evidence="3 4">M2</strain>
    </source>
</reference>
<feature type="transmembrane region" description="Helical" evidence="2">
    <location>
        <begin position="26"/>
        <end position="47"/>
    </location>
</feature>
<feature type="region of interest" description="Disordered" evidence="1">
    <location>
        <begin position="1"/>
        <end position="22"/>
    </location>
</feature>
<evidence type="ECO:0000256" key="2">
    <source>
        <dbReference type="SAM" id="Phobius"/>
    </source>
</evidence>
<keyword evidence="4" id="KW-1185">Reference proteome</keyword>
<protein>
    <submittedName>
        <fullName evidence="3">Uncharacterized protein</fullName>
    </submittedName>
</protein>
<dbReference type="Proteomes" id="UP000477680">
    <property type="component" value="Chromosome"/>
</dbReference>
<accession>A0A6C0U2Z0</accession>
<dbReference type="AlphaFoldDB" id="A0A6C0U2Z0"/>
<keyword evidence="2" id="KW-1133">Transmembrane helix</keyword>
<keyword evidence="2" id="KW-0472">Membrane</keyword>
<dbReference type="EMBL" id="CP048711">
    <property type="protein sequence ID" value="QIB64735.1"/>
    <property type="molecule type" value="Genomic_DNA"/>
</dbReference>
<evidence type="ECO:0000313" key="3">
    <source>
        <dbReference type="EMBL" id="QIB64735.1"/>
    </source>
</evidence>
<evidence type="ECO:0000313" key="4">
    <source>
        <dbReference type="Proteomes" id="UP000477680"/>
    </source>
</evidence>